<dbReference type="InterPro" id="IPR013611">
    <property type="entry name" value="Transp-assoc_OB_typ2"/>
</dbReference>
<evidence type="ECO:0000256" key="5">
    <source>
        <dbReference type="ARBA" id="ARBA00022967"/>
    </source>
</evidence>
<dbReference type="InterPro" id="IPR027417">
    <property type="entry name" value="P-loop_NTPase"/>
</dbReference>
<evidence type="ECO:0000256" key="4">
    <source>
        <dbReference type="ARBA" id="ARBA00022840"/>
    </source>
</evidence>
<dbReference type="InterPro" id="IPR017871">
    <property type="entry name" value="ABC_transporter-like_CS"/>
</dbReference>
<keyword evidence="1" id="KW-0813">Transport</keyword>
<protein>
    <submittedName>
        <fullName evidence="8">sn-glycerol-3-phosphate import ATP-binding protein UgpC</fullName>
    </submittedName>
</protein>
<dbReference type="InterPro" id="IPR008995">
    <property type="entry name" value="Mo/tungstate-bd_C_term_dom"/>
</dbReference>
<evidence type="ECO:0000256" key="2">
    <source>
        <dbReference type="ARBA" id="ARBA00022475"/>
    </source>
</evidence>
<dbReference type="Gene3D" id="3.40.50.300">
    <property type="entry name" value="P-loop containing nucleotide triphosphate hydrolases"/>
    <property type="match status" value="1"/>
</dbReference>
<dbReference type="PANTHER" id="PTHR43875:SF15">
    <property type="entry name" value="TREHALOSE IMPORT ATP-BINDING PROTEIN SUGC"/>
    <property type="match status" value="1"/>
</dbReference>
<sequence>MAGIEVTALHKRYPDGTVAVDHVDLSIGDGELFVMLGPSGCGKTTTLRAIAGLERQTAGDIRIGNTLVNDLPPAERDIAMVFQFYALYPHLRTRDNLAFPLRAEGLPEPEVRKRVDEAAELMRLGPLLNRRPRRLSGGEQQRVALARALVRRPRAFLMDEPLTNLDAELRADMRTEIKHLQGQLGTTMVYVTHDQVEAMSLGHRIAILNKGRVEQIGTPLEVYDRPASLFCAAFIGSPPMNLIEVEVADGKLRGQGGLVLTPPPGLPRDRRLVAGVRPEALEVTAPGAERSVPARVVSVEWLGDEVIYVVDHGGERDVRVRMPPTVRFAADTPVGLRHSSGGTPAVYDVSTEELVA</sequence>
<dbReference type="PROSITE" id="PS50893">
    <property type="entry name" value="ABC_TRANSPORTER_2"/>
    <property type="match status" value="1"/>
</dbReference>
<dbReference type="GO" id="GO:0055052">
    <property type="term" value="C:ATP-binding cassette (ABC) transporter complex, substrate-binding subunit-containing"/>
    <property type="evidence" value="ECO:0007669"/>
    <property type="project" value="TreeGrafter"/>
</dbReference>
<dbReference type="GO" id="GO:0140359">
    <property type="term" value="F:ABC-type transporter activity"/>
    <property type="evidence" value="ECO:0007669"/>
    <property type="project" value="InterPro"/>
</dbReference>
<gene>
    <name evidence="8" type="primary">ugpC_2</name>
    <name evidence="8" type="ORF">Phou_054160</name>
</gene>
<keyword evidence="9" id="KW-1185">Reference proteome</keyword>
<dbReference type="SMART" id="SM00382">
    <property type="entry name" value="AAA"/>
    <property type="match status" value="1"/>
</dbReference>
<dbReference type="FunFam" id="3.40.50.300:FF:000042">
    <property type="entry name" value="Maltose/maltodextrin ABC transporter, ATP-binding protein"/>
    <property type="match status" value="1"/>
</dbReference>
<dbReference type="InterPro" id="IPR003593">
    <property type="entry name" value="AAA+_ATPase"/>
</dbReference>
<dbReference type="EMBL" id="BLPF01000002">
    <property type="protein sequence ID" value="GFJ81236.1"/>
    <property type="molecule type" value="Genomic_DNA"/>
</dbReference>
<accession>A0A6V8KGT8</accession>
<dbReference type="PROSITE" id="PS00211">
    <property type="entry name" value="ABC_TRANSPORTER_1"/>
    <property type="match status" value="1"/>
</dbReference>
<dbReference type="Proteomes" id="UP000482800">
    <property type="component" value="Unassembled WGS sequence"/>
</dbReference>
<organism evidence="8 9">
    <name type="scientific">Phytohabitans houttuyneae</name>
    <dbReference type="NCBI Taxonomy" id="1076126"/>
    <lineage>
        <taxon>Bacteria</taxon>
        <taxon>Bacillati</taxon>
        <taxon>Actinomycetota</taxon>
        <taxon>Actinomycetes</taxon>
        <taxon>Micromonosporales</taxon>
        <taxon>Micromonosporaceae</taxon>
    </lineage>
</organism>
<dbReference type="InterPro" id="IPR003439">
    <property type="entry name" value="ABC_transporter-like_ATP-bd"/>
</dbReference>
<keyword evidence="5" id="KW-1278">Translocase</keyword>
<dbReference type="PANTHER" id="PTHR43875">
    <property type="entry name" value="MALTODEXTRIN IMPORT ATP-BINDING PROTEIN MSMX"/>
    <property type="match status" value="1"/>
</dbReference>
<dbReference type="GO" id="GO:0005524">
    <property type="term" value="F:ATP binding"/>
    <property type="evidence" value="ECO:0007669"/>
    <property type="project" value="UniProtKB-KW"/>
</dbReference>
<dbReference type="InterPro" id="IPR012340">
    <property type="entry name" value="NA-bd_OB-fold"/>
</dbReference>
<dbReference type="GO" id="GO:0008643">
    <property type="term" value="P:carbohydrate transport"/>
    <property type="evidence" value="ECO:0007669"/>
    <property type="project" value="InterPro"/>
</dbReference>
<feature type="domain" description="ABC transporter" evidence="7">
    <location>
        <begin position="4"/>
        <end position="235"/>
    </location>
</feature>
<dbReference type="RefSeq" id="WP_173060129.1">
    <property type="nucleotide sequence ID" value="NZ_BAABGO010000019.1"/>
</dbReference>
<keyword evidence="6" id="KW-0472">Membrane</keyword>
<dbReference type="AlphaFoldDB" id="A0A6V8KGT8"/>
<reference evidence="8 9" key="2">
    <citation type="submission" date="2020-03" db="EMBL/GenBank/DDBJ databases">
        <authorList>
            <person name="Ichikawa N."/>
            <person name="Kimura A."/>
            <person name="Kitahashi Y."/>
            <person name="Uohara A."/>
        </authorList>
    </citation>
    <scope>NUCLEOTIDE SEQUENCE [LARGE SCALE GENOMIC DNA]</scope>
    <source>
        <strain evidence="8 9">NBRC 108639</strain>
    </source>
</reference>
<dbReference type="Pfam" id="PF08402">
    <property type="entry name" value="TOBE_2"/>
    <property type="match status" value="1"/>
</dbReference>
<dbReference type="Gene3D" id="2.40.50.100">
    <property type="match status" value="1"/>
</dbReference>
<evidence type="ECO:0000259" key="7">
    <source>
        <dbReference type="PROSITE" id="PS50893"/>
    </source>
</evidence>
<keyword evidence="3" id="KW-0547">Nucleotide-binding</keyword>
<dbReference type="Gene3D" id="2.40.50.140">
    <property type="entry name" value="Nucleic acid-binding proteins"/>
    <property type="match status" value="1"/>
</dbReference>
<evidence type="ECO:0000256" key="1">
    <source>
        <dbReference type="ARBA" id="ARBA00022448"/>
    </source>
</evidence>
<dbReference type="GO" id="GO:0016887">
    <property type="term" value="F:ATP hydrolysis activity"/>
    <property type="evidence" value="ECO:0007669"/>
    <property type="project" value="InterPro"/>
</dbReference>
<evidence type="ECO:0000313" key="8">
    <source>
        <dbReference type="EMBL" id="GFJ81236.1"/>
    </source>
</evidence>
<dbReference type="CDD" id="cd03301">
    <property type="entry name" value="ABC_MalK_N"/>
    <property type="match status" value="1"/>
</dbReference>
<name>A0A6V8KGT8_9ACTN</name>
<dbReference type="Pfam" id="PF00005">
    <property type="entry name" value="ABC_tran"/>
    <property type="match status" value="1"/>
</dbReference>
<keyword evidence="4 8" id="KW-0067">ATP-binding</keyword>
<evidence type="ECO:0000256" key="3">
    <source>
        <dbReference type="ARBA" id="ARBA00022741"/>
    </source>
</evidence>
<dbReference type="InterPro" id="IPR015855">
    <property type="entry name" value="ABC_transpr_MalK-like"/>
</dbReference>
<proteinExistence type="predicted"/>
<dbReference type="SUPFAM" id="SSF52540">
    <property type="entry name" value="P-loop containing nucleoside triphosphate hydrolases"/>
    <property type="match status" value="1"/>
</dbReference>
<evidence type="ECO:0000313" key="9">
    <source>
        <dbReference type="Proteomes" id="UP000482800"/>
    </source>
</evidence>
<evidence type="ECO:0000256" key="6">
    <source>
        <dbReference type="ARBA" id="ARBA00023136"/>
    </source>
</evidence>
<keyword evidence="2" id="KW-1003">Cell membrane</keyword>
<comment type="caution">
    <text evidence="8">The sequence shown here is derived from an EMBL/GenBank/DDBJ whole genome shotgun (WGS) entry which is preliminary data.</text>
</comment>
<dbReference type="SUPFAM" id="SSF50331">
    <property type="entry name" value="MOP-like"/>
    <property type="match status" value="1"/>
</dbReference>
<reference evidence="8 9" key="1">
    <citation type="submission" date="2020-03" db="EMBL/GenBank/DDBJ databases">
        <title>Whole genome shotgun sequence of Phytohabitans houttuyneae NBRC 108639.</title>
        <authorList>
            <person name="Komaki H."/>
            <person name="Tamura T."/>
        </authorList>
    </citation>
    <scope>NUCLEOTIDE SEQUENCE [LARGE SCALE GENOMIC DNA]</scope>
    <source>
        <strain evidence="8 9">NBRC 108639</strain>
    </source>
</reference>
<dbReference type="InterPro" id="IPR047641">
    <property type="entry name" value="ABC_transpr_MalK/UgpC-like"/>
</dbReference>